<evidence type="ECO:0000259" key="2">
    <source>
        <dbReference type="PROSITE" id="PS50835"/>
    </source>
</evidence>
<dbReference type="SMART" id="SM00409">
    <property type="entry name" value="IG"/>
    <property type="match status" value="2"/>
</dbReference>
<dbReference type="InterPro" id="IPR003599">
    <property type="entry name" value="Ig_sub"/>
</dbReference>
<sequence>MLLISRFCYVVRQFTVQVAPEKEAVNFNPKEDLKLTCNVSYDDQDEKPEVEWFKGEEKVTEIKDLKDRVKRTWEGILNVLTITSTVESDIGEYSCAAIVKGEKRSNATIRAERSIAVKVQQNVNVIEDEKLRIECKVLGNPKLTWIFKNETYDESRERVKLESYTDDGRVIENGVFIIEDVVMEDRGNVTCVGEDSYTLFSVNDTSMVRVRDKYAPLWPFLGICAEVIILCAIIVIYEEAQQDRT</sequence>
<dbReference type="EMBL" id="JAPWTK010000035">
    <property type="protein sequence ID" value="KAJ8955910.1"/>
    <property type="molecule type" value="Genomic_DNA"/>
</dbReference>
<dbReference type="Pfam" id="PF07679">
    <property type="entry name" value="I-set"/>
    <property type="match status" value="1"/>
</dbReference>
<feature type="domain" description="Ig-like" evidence="2">
    <location>
        <begin position="20"/>
        <end position="116"/>
    </location>
</feature>
<comment type="caution">
    <text evidence="3">The sequence shown here is derived from an EMBL/GenBank/DDBJ whole genome shotgun (WGS) entry which is preliminary data.</text>
</comment>
<gene>
    <name evidence="3" type="ORF">NQ318_005458</name>
</gene>
<keyword evidence="1" id="KW-0812">Transmembrane</keyword>
<dbReference type="SMART" id="SM00408">
    <property type="entry name" value="IGc2"/>
    <property type="match status" value="2"/>
</dbReference>
<accession>A0AAV8YY13</accession>
<dbReference type="InterPro" id="IPR013783">
    <property type="entry name" value="Ig-like_fold"/>
</dbReference>
<evidence type="ECO:0000313" key="4">
    <source>
        <dbReference type="Proteomes" id="UP001162162"/>
    </source>
</evidence>
<keyword evidence="4" id="KW-1185">Reference proteome</keyword>
<dbReference type="CDD" id="cd00096">
    <property type="entry name" value="Ig"/>
    <property type="match status" value="1"/>
</dbReference>
<feature type="transmembrane region" description="Helical" evidence="1">
    <location>
        <begin position="217"/>
        <end position="237"/>
    </location>
</feature>
<dbReference type="InterPro" id="IPR036179">
    <property type="entry name" value="Ig-like_dom_sf"/>
</dbReference>
<dbReference type="InterPro" id="IPR003598">
    <property type="entry name" value="Ig_sub2"/>
</dbReference>
<keyword evidence="1" id="KW-1133">Transmembrane helix</keyword>
<name>A0AAV8YY13_9CUCU</name>
<dbReference type="Gene3D" id="2.60.40.10">
    <property type="entry name" value="Immunoglobulins"/>
    <property type="match status" value="2"/>
</dbReference>
<reference evidence="3" key="1">
    <citation type="journal article" date="2023" name="Insect Mol. Biol.">
        <title>Genome sequencing provides insights into the evolution of gene families encoding plant cell wall-degrading enzymes in longhorned beetles.</title>
        <authorList>
            <person name="Shin N.R."/>
            <person name="Okamura Y."/>
            <person name="Kirsch R."/>
            <person name="Pauchet Y."/>
        </authorList>
    </citation>
    <scope>NUCLEOTIDE SEQUENCE</scope>
    <source>
        <strain evidence="3">AMC_N1</strain>
    </source>
</reference>
<dbReference type="AlphaFoldDB" id="A0AAV8YY13"/>
<evidence type="ECO:0000256" key="1">
    <source>
        <dbReference type="SAM" id="Phobius"/>
    </source>
</evidence>
<dbReference type="Pfam" id="PF13927">
    <property type="entry name" value="Ig_3"/>
    <property type="match status" value="1"/>
</dbReference>
<dbReference type="PANTHER" id="PTHR46013">
    <property type="entry name" value="VASCULAR CELL ADHESION MOLECULE 1"/>
    <property type="match status" value="1"/>
</dbReference>
<dbReference type="InterPro" id="IPR007110">
    <property type="entry name" value="Ig-like_dom"/>
</dbReference>
<keyword evidence="1" id="KW-0472">Membrane</keyword>
<dbReference type="InterPro" id="IPR013098">
    <property type="entry name" value="Ig_I-set"/>
</dbReference>
<dbReference type="Proteomes" id="UP001162162">
    <property type="component" value="Unassembled WGS sequence"/>
</dbReference>
<dbReference type="PROSITE" id="PS50835">
    <property type="entry name" value="IG_LIKE"/>
    <property type="match status" value="1"/>
</dbReference>
<evidence type="ECO:0000313" key="3">
    <source>
        <dbReference type="EMBL" id="KAJ8955910.1"/>
    </source>
</evidence>
<organism evidence="3 4">
    <name type="scientific">Aromia moschata</name>
    <dbReference type="NCBI Taxonomy" id="1265417"/>
    <lineage>
        <taxon>Eukaryota</taxon>
        <taxon>Metazoa</taxon>
        <taxon>Ecdysozoa</taxon>
        <taxon>Arthropoda</taxon>
        <taxon>Hexapoda</taxon>
        <taxon>Insecta</taxon>
        <taxon>Pterygota</taxon>
        <taxon>Neoptera</taxon>
        <taxon>Endopterygota</taxon>
        <taxon>Coleoptera</taxon>
        <taxon>Polyphaga</taxon>
        <taxon>Cucujiformia</taxon>
        <taxon>Chrysomeloidea</taxon>
        <taxon>Cerambycidae</taxon>
        <taxon>Cerambycinae</taxon>
        <taxon>Callichromatini</taxon>
        <taxon>Aromia</taxon>
    </lineage>
</organism>
<proteinExistence type="predicted"/>
<dbReference type="PANTHER" id="PTHR46013:SF7">
    <property type="entry name" value="IG-LIKE DOMAIN-CONTAINING PROTEIN"/>
    <property type="match status" value="1"/>
</dbReference>
<dbReference type="SUPFAM" id="SSF48726">
    <property type="entry name" value="Immunoglobulin"/>
    <property type="match status" value="2"/>
</dbReference>
<protein>
    <recommendedName>
        <fullName evidence="2">Ig-like domain-containing protein</fullName>
    </recommendedName>
</protein>